<gene>
    <name evidence="9" type="primary">nagA_1</name>
    <name evidence="9" type="ORF">HALOF300_00181</name>
</gene>
<evidence type="ECO:0000313" key="9">
    <source>
        <dbReference type="EMBL" id="VZO34911.1"/>
    </source>
</evidence>
<evidence type="ECO:0000256" key="7">
    <source>
        <dbReference type="PIRSR" id="PIRSR038994-3"/>
    </source>
</evidence>
<protein>
    <submittedName>
        <fullName evidence="9">N-acetylglucosamine-6-phosphate deacetylase</fullName>
        <ecNumber evidence="9">3.5.1.25</ecNumber>
    </submittedName>
</protein>
<dbReference type="InterPro" id="IPR003764">
    <property type="entry name" value="GlcNAc_6-P_deAcase"/>
</dbReference>
<accession>A0A7M4DDJ2</accession>
<evidence type="ECO:0000256" key="3">
    <source>
        <dbReference type="ARBA" id="ARBA00022801"/>
    </source>
</evidence>
<evidence type="ECO:0000256" key="2">
    <source>
        <dbReference type="ARBA" id="ARBA00022723"/>
    </source>
</evidence>
<dbReference type="AlphaFoldDB" id="A0A7M4DDJ2"/>
<dbReference type="EC" id="3.5.1.25" evidence="9"/>
<dbReference type="InterPro" id="IPR032466">
    <property type="entry name" value="Metal_Hydrolase"/>
</dbReference>
<dbReference type="PIRSF" id="PIRSF038994">
    <property type="entry name" value="NagA"/>
    <property type="match status" value="1"/>
</dbReference>
<evidence type="ECO:0000256" key="5">
    <source>
        <dbReference type="PIRNR" id="PIRNR038994"/>
    </source>
</evidence>
<evidence type="ECO:0000256" key="1">
    <source>
        <dbReference type="ARBA" id="ARBA00010716"/>
    </source>
</evidence>
<dbReference type="PANTHER" id="PTHR11113">
    <property type="entry name" value="N-ACETYLGLUCOSAMINE-6-PHOSPHATE DEACETYLASE"/>
    <property type="match status" value="1"/>
</dbReference>
<evidence type="ECO:0000313" key="10">
    <source>
        <dbReference type="Proteomes" id="UP000419743"/>
    </source>
</evidence>
<dbReference type="EMBL" id="CACRYJ010000004">
    <property type="protein sequence ID" value="VZO34911.1"/>
    <property type="molecule type" value="Genomic_DNA"/>
</dbReference>
<keyword evidence="10" id="KW-1185">Reference proteome</keyword>
<dbReference type="RefSeq" id="WP_156738766.1">
    <property type="nucleotide sequence ID" value="NZ_CACRYJ010000004.1"/>
</dbReference>
<keyword evidence="4 5" id="KW-0119">Carbohydrate metabolism</keyword>
<feature type="binding site" evidence="7">
    <location>
        <position position="221"/>
    </location>
    <ligand>
        <name>Zn(2+)</name>
        <dbReference type="ChEBI" id="CHEBI:29105"/>
    </ligand>
</feature>
<evidence type="ECO:0000256" key="4">
    <source>
        <dbReference type="ARBA" id="ARBA00023277"/>
    </source>
</evidence>
<feature type="domain" description="Amidohydrolase-related" evidence="8">
    <location>
        <begin position="67"/>
        <end position="410"/>
    </location>
</feature>
<dbReference type="InterPro" id="IPR011059">
    <property type="entry name" value="Metal-dep_hydrolase_composite"/>
</dbReference>
<evidence type="ECO:0000259" key="8">
    <source>
        <dbReference type="Pfam" id="PF01979"/>
    </source>
</evidence>
<dbReference type="SUPFAM" id="SSF51556">
    <property type="entry name" value="Metallo-dependent hydrolases"/>
    <property type="match status" value="1"/>
</dbReference>
<feature type="binding site" evidence="7">
    <location>
        <position position="242"/>
    </location>
    <ligand>
        <name>Zn(2+)</name>
        <dbReference type="ChEBI" id="CHEBI:29105"/>
    </ligand>
</feature>
<feature type="active site" description="Proton donor/acceptor" evidence="6">
    <location>
        <position position="303"/>
    </location>
</feature>
<reference evidence="9 10" key="1">
    <citation type="submission" date="2019-11" db="EMBL/GenBank/DDBJ databases">
        <authorList>
            <person name="Criscuolo A."/>
        </authorList>
    </citation>
    <scope>NUCLEOTIDE SEQUENCE [LARGE SCALE GENOMIC DNA]</scope>
    <source>
        <strain evidence="9">CIP111667</strain>
    </source>
</reference>
<keyword evidence="2 7" id="KW-0479">Metal-binding</keyword>
<dbReference type="Gene3D" id="3.20.20.140">
    <property type="entry name" value="Metal-dependent hydrolases"/>
    <property type="match status" value="1"/>
</dbReference>
<comment type="caution">
    <text evidence="9">The sequence shown here is derived from an EMBL/GenBank/DDBJ whole genome shotgun (WGS) entry which is preliminary data.</text>
</comment>
<dbReference type="GO" id="GO:0006046">
    <property type="term" value="P:N-acetylglucosamine catabolic process"/>
    <property type="evidence" value="ECO:0007669"/>
    <property type="project" value="TreeGrafter"/>
</dbReference>
<feature type="binding site" evidence="7">
    <location>
        <position position="158"/>
    </location>
    <ligand>
        <name>Zn(2+)</name>
        <dbReference type="ChEBI" id="CHEBI:29105"/>
    </ligand>
</feature>
<dbReference type="Proteomes" id="UP000419743">
    <property type="component" value="Unassembled WGS sequence"/>
</dbReference>
<dbReference type="InterPro" id="IPR006680">
    <property type="entry name" value="Amidohydro-rel"/>
</dbReference>
<dbReference type="GO" id="GO:0046872">
    <property type="term" value="F:metal ion binding"/>
    <property type="evidence" value="ECO:0007669"/>
    <property type="project" value="UniProtKB-KW"/>
</dbReference>
<proteinExistence type="inferred from homology"/>
<dbReference type="Gene3D" id="2.30.40.10">
    <property type="entry name" value="Urease, subunit C, domain 1"/>
    <property type="match status" value="1"/>
</dbReference>
<organism evidence="9 10">
    <name type="scientific">Occultella aeris</name>
    <dbReference type="NCBI Taxonomy" id="2761496"/>
    <lineage>
        <taxon>Bacteria</taxon>
        <taxon>Bacillati</taxon>
        <taxon>Actinomycetota</taxon>
        <taxon>Actinomycetes</taxon>
        <taxon>Micrococcales</taxon>
        <taxon>Ruaniaceae</taxon>
        <taxon>Occultella</taxon>
    </lineage>
</organism>
<name>A0A7M4DDJ2_9MICO</name>
<keyword evidence="3 5" id="KW-0378">Hydrolase</keyword>
<dbReference type="PANTHER" id="PTHR11113:SF14">
    <property type="entry name" value="N-ACETYLGLUCOSAMINE-6-PHOSPHATE DEACETYLASE"/>
    <property type="match status" value="1"/>
</dbReference>
<dbReference type="Pfam" id="PF01979">
    <property type="entry name" value="Amidohydro_1"/>
    <property type="match status" value="1"/>
</dbReference>
<comment type="similarity">
    <text evidence="1 5">Belongs to the metallo-dependent hydrolases superfamily. NagA family.</text>
</comment>
<evidence type="ECO:0000256" key="6">
    <source>
        <dbReference type="PIRSR" id="PIRSR038994-1"/>
    </source>
</evidence>
<dbReference type="SUPFAM" id="SSF51338">
    <property type="entry name" value="Composite domain of metallo-dependent hydrolases"/>
    <property type="match status" value="1"/>
</dbReference>
<comment type="cofactor">
    <cofactor evidence="7">
        <name>a divalent metal cation</name>
        <dbReference type="ChEBI" id="CHEBI:60240"/>
    </cofactor>
    <text evidence="7">Binds 1 divalent metal cation per subunit.</text>
</comment>
<dbReference type="GO" id="GO:0008448">
    <property type="term" value="F:N-acetylglucosamine-6-phosphate deacetylase activity"/>
    <property type="evidence" value="ECO:0007669"/>
    <property type="project" value="UniProtKB-EC"/>
</dbReference>
<sequence>MTFGAGRAGHEMVERVLLTSGRVIAGGALLDGACVLIEGTRVADVLTSAPTPALLESARVLDVGGRIVAPGLIDLHIHGAAGHSFEEAALGGDVSAAAPTDDAVPAILRHLASVGVTATQASLASDRIGVMAGKVRALHAWRDRGVAGGADLLGIHLEGPFLAEAQAGAHEPSKLRAPAAADVARLSALAPAMVTLAPELPGAVDAIRAFVAAGTVVAAGHSEATGPALAAAVEAGLTHVTHLWSGQSSTTRSGPWRVPGLLEASLSSDTLTAEVIADGKHLPPALLEIARRCLGERLVVVSDATQGAGMPEGYTYGLADVRCEVRDGVGVVIGADAFGGSTTTLAAMLAHLHVDLGWPLLEVLAMGSSRPARVAGVADRKGALTPGHDADVVVLSDDLVPWRTFVRGHEVAAPR</sequence>